<organism evidence="10 11">
    <name type="scientific">Candidatus Caccosoma faecigallinarum</name>
    <dbReference type="NCBI Taxonomy" id="2840720"/>
    <lineage>
        <taxon>Bacteria</taxon>
        <taxon>Bacillati</taxon>
        <taxon>Bacillota</taxon>
        <taxon>Bacillota incertae sedis</taxon>
        <taxon>Candidatus Caccosoma</taxon>
    </lineage>
</organism>
<protein>
    <recommendedName>
        <fullName evidence="8">Phosphate transport system permease protein PstA</fullName>
    </recommendedName>
</protein>
<feature type="transmembrane region" description="Helical" evidence="8">
    <location>
        <begin position="365"/>
        <end position="386"/>
    </location>
</feature>
<dbReference type="PANTHER" id="PTHR43470:SF3">
    <property type="entry name" value="PHOSPHATE TRANSPORT SYSTEM PERMEASE PROTEIN PSTA-RELATED"/>
    <property type="match status" value="1"/>
</dbReference>
<feature type="domain" description="ABC transmembrane type-1" evidence="9">
    <location>
        <begin position="178"/>
        <end position="386"/>
    </location>
</feature>
<dbReference type="NCBIfam" id="TIGR00974">
    <property type="entry name" value="3a0107s02c"/>
    <property type="match status" value="1"/>
</dbReference>
<comment type="subcellular location">
    <subcellularLocation>
        <location evidence="1 8">Cell membrane</location>
        <topology evidence="1 8">Multi-pass membrane protein</topology>
    </subcellularLocation>
</comment>
<keyword evidence="3" id="KW-0813">Transport</keyword>
<keyword evidence="6 8" id="KW-1133">Transmembrane helix</keyword>
<dbReference type="InterPro" id="IPR005672">
    <property type="entry name" value="Phosphate_PstA"/>
</dbReference>
<dbReference type="GO" id="GO:0035435">
    <property type="term" value="P:phosphate ion transmembrane transport"/>
    <property type="evidence" value="ECO:0007669"/>
    <property type="project" value="InterPro"/>
</dbReference>
<evidence type="ECO:0000259" key="9">
    <source>
        <dbReference type="PROSITE" id="PS50928"/>
    </source>
</evidence>
<dbReference type="Proteomes" id="UP000886893">
    <property type="component" value="Unassembled WGS sequence"/>
</dbReference>
<dbReference type="Gene3D" id="1.10.3720.10">
    <property type="entry name" value="MetI-like"/>
    <property type="match status" value="1"/>
</dbReference>
<evidence type="ECO:0000256" key="3">
    <source>
        <dbReference type="ARBA" id="ARBA00022448"/>
    </source>
</evidence>
<keyword evidence="7 8" id="KW-0472">Membrane</keyword>
<accession>A0A9D1K9Y9</accession>
<comment type="caution">
    <text evidence="10">The sequence shown here is derived from an EMBL/GenBank/DDBJ whole genome shotgun (WGS) entry which is preliminary data.</text>
</comment>
<evidence type="ECO:0000256" key="2">
    <source>
        <dbReference type="ARBA" id="ARBA00007069"/>
    </source>
</evidence>
<evidence type="ECO:0000313" key="11">
    <source>
        <dbReference type="Proteomes" id="UP000886893"/>
    </source>
</evidence>
<name>A0A9D1K9Y9_9FIRM</name>
<feature type="transmembrane region" description="Helical" evidence="8">
    <location>
        <begin position="12"/>
        <end position="35"/>
    </location>
</feature>
<dbReference type="PANTHER" id="PTHR43470">
    <property type="entry name" value="PHOSPHATE TRANSPORT SYSTEM PERMEASE PROTEIN PSTA-RELATED"/>
    <property type="match status" value="1"/>
</dbReference>
<dbReference type="GO" id="GO:0005315">
    <property type="term" value="F:phosphate transmembrane transporter activity"/>
    <property type="evidence" value="ECO:0007669"/>
    <property type="project" value="InterPro"/>
</dbReference>
<dbReference type="SUPFAM" id="SSF161098">
    <property type="entry name" value="MetI-like"/>
    <property type="match status" value="1"/>
</dbReference>
<dbReference type="PROSITE" id="PS50928">
    <property type="entry name" value="ABC_TM1"/>
    <property type="match status" value="1"/>
</dbReference>
<gene>
    <name evidence="10" type="primary">pstA</name>
    <name evidence="10" type="ORF">IAD04_02620</name>
</gene>
<comment type="similarity">
    <text evidence="2 8">Belongs to the binding-protein-dependent transport system permease family. CysTW subfamily.</text>
</comment>
<keyword evidence="5 8" id="KW-0812">Transmembrane</keyword>
<dbReference type="InterPro" id="IPR000515">
    <property type="entry name" value="MetI-like"/>
</dbReference>
<evidence type="ECO:0000256" key="4">
    <source>
        <dbReference type="ARBA" id="ARBA00022475"/>
    </source>
</evidence>
<evidence type="ECO:0000256" key="6">
    <source>
        <dbReference type="ARBA" id="ARBA00022989"/>
    </source>
</evidence>
<feature type="transmembrane region" description="Helical" evidence="8">
    <location>
        <begin position="224"/>
        <end position="247"/>
    </location>
</feature>
<dbReference type="InterPro" id="IPR035906">
    <property type="entry name" value="MetI-like_sf"/>
</dbReference>
<feature type="transmembrane region" description="Helical" evidence="8">
    <location>
        <begin position="303"/>
        <end position="323"/>
    </location>
</feature>
<evidence type="ECO:0000313" key="10">
    <source>
        <dbReference type="EMBL" id="HIT17259.1"/>
    </source>
</evidence>
<feature type="transmembrane region" description="Helical" evidence="8">
    <location>
        <begin position="178"/>
        <end position="203"/>
    </location>
</feature>
<dbReference type="Pfam" id="PF00528">
    <property type="entry name" value="BPD_transp_1"/>
    <property type="match status" value="1"/>
</dbReference>
<sequence>MKKRKIKDLIAQILTYLFSSFGLVTFIAILVFVFSNGLSTLSFEMLTSDYHQEVVNVNYEQENYMQFEEKEIEDSYFSIRWGIALKDATDNVGESIVIVSYVDEKSPLRGTMNQTTKESYALKENQSITKVVLKDQEGNLILALSRYKAKTMVELMDQGVIITDLQITTPGGGIRGSLITTLLLILLTLIIALPLGVGGAIYLSEYAKKNKFTKVLRSLIEMTSGIPSIIFGLVGATIFIPFLNVTIQSDGPSILAGAMTLAIMLLPIIIRTTEESLKVIPQSFRHASLALGASKTQTIFKVVLPNSISGILTATLLSIGRIIGESAALIYTIGTAIKDQVAVSQNSTSLAVHIWSIMAGENPNYDGACAIAIIILLVVLVLNLLVKLISKRTNRMEVKS</sequence>
<reference evidence="10" key="2">
    <citation type="journal article" date="2021" name="PeerJ">
        <title>Extensive microbial diversity within the chicken gut microbiome revealed by metagenomics and culture.</title>
        <authorList>
            <person name="Gilroy R."/>
            <person name="Ravi A."/>
            <person name="Getino M."/>
            <person name="Pursley I."/>
            <person name="Horton D.L."/>
            <person name="Alikhan N.F."/>
            <person name="Baker D."/>
            <person name="Gharbi K."/>
            <person name="Hall N."/>
            <person name="Watson M."/>
            <person name="Adriaenssens E.M."/>
            <person name="Foster-Nyarko E."/>
            <person name="Jarju S."/>
            <person name="Secka A."/>
            <person name="Antonio M."/>
            <person name="Oren A."/>
            <person name="Chaudhuri R.R."/>
            <person name="La Ragione R."/>
            <person name="Hildebrand F."/>
            <person name="Pallen M.J."/>
        </authorList>
    </citation>
    <scope>NUCLEOTIDE SEQUENCE</scope>
    <source>
        <strain evidence="10">14508</strain>
    </source>
</reference>
<evidence type="ECO:0000256" key="8">
    <source>
        <dbReference type="RuleBase" id="RU363043"/>
    </source>
</evidence>
<dbReference type="GO" id="GO:0005886">
    <property type="term" value="C:plasma membrane"/>
    <property type="evidence" value="ECO:0007669"/>
    <property type="project" value="UniProtKB-SubCell"/>
</dbReference>
<dbReference type="EMBL" id="DVKI01000083">
    <property type="protein sequence ID" value="HIT17259.1"/>
    <property type="molecule type" value="Genomic_DNA"/>
</dbReference>
<evidence type="ECO:0000256" key="1">
    <source>
        <dbReference type="ARBA" id="ARBA00004651"/>
    </source>
</evidence>
<evidence type="ECO:0000256" key="7">
    <source>
        <dbReference type="ARBA" id="ARBA00023136"/>
    </source>
</evidence>
<keyword evidence="4 8" id="KW-1003">Cell membrane</keyword>
<evidence type="ECO:0000256" key="5">
    <source>
        <dbReference type="ARBA" id="ARBA00022692"/>
    </source>
</evidence>
<proteinExistence type="inferred from homology"/>
<feature type="transmembrane region" description="Helical" evidence="8">
    <location>
        <begin position="253"/>
        <end position="270"/>
    </location>
</feature>
<dbReference type="CDD" id="cd06261">
    <property type="entry name" value="TM_PBP2"/>
    <property type="match status" value="1"/>
</dbReference>
<reference evidence="10" key="1">
    <citation type="submission" date="2020-10" db="EMBL/GenBank/DDBJ databases">
        <authorList>
            <person name="Gilroy R."/>
        </authorList>
    </citation>
    <scope>NUCLEOTIDE SEQUENCE</scope>
    <source>
        <strain evidence="10">14508</strain>
    </source>
</reference>
<dbReference type="AlphaFoldDB" id="A0A9D1K9Y9"/>